<sequence length="96" mass="10171">MGKTLEWGINVHMGQEFGLTNQIVLSLACLGIVLLSVSGAIMWWKRRPAGGLGIPPAPKQARAMRGVMLIMVAGGLIFGSSRNSVEPCLIAVTLDP</sequence>
<evidence type="ECO:0000256" key="1">
    <source>
        <dbReference type="SAM" id="Phobius"/>
    </source>
</evidence>
<organism evidence="2 3">
    <name type="scientific">Bordetella holmesii CDC-H585-BH</name>
    <dbReference type="NCBI Taxonomy" id="1331206"/>
    <lineage>
        <taxon>Bacteria</taxon>
        <taxon>Pseudomonadati</taxon>
        <taxon>Pseudomonadota</taxon>
        <taxon>Betaproteobacteria</taxon>
        <taxon>Burkholderiales</taxon>
        <taxon>Alcaligenaceae</taxon>
        <taxon>Bordetella</taxon>
    </lineage>
</organism>
<proteinExistence type="predicted"/>
<dbReference type="Pfam" id="PF03929">
    <property type="entry name" value="PepSY_TM"/>
    <property type="match status" value="1"/>
</dbReference>
<reference evidence="2 3" key="1">
    <citation type="submission" date="2014-03" db="EMBL/GenBank/DDBJ databases">
        <title>Genome sequence of Bordetella holmseii.</title>
        <authorList>
            <person name="Harvill E."/>
            <person name="Goodfield L.L."/>
            <person name="Ivanov Y."/>
            <person name="Meyer J.A."/>
            <person name="Newth C."/>
            <person name="Cassiday P."/>
            <person name="Tondella M.L."/>
            <person name="Liao P."/>
            <person name="Zimmerman J."/>
            <person name="Meert K."/>
            <person name="Wessel D."/>
            <person name="Berger J."/>
            <person name="Dean J.M."/>
            <person name="Holubkov R."/>
            <person name="Burr J."/>
            <person name="Liu T."/>
            <person name="Brinkac L.M."/>
            <person name="Sanka R."/>
            <person name="Kim M."/>
            <person name="Losada L."/>
        </authorList>
    </citation>
    <scope>NUCLEOTIDE SEQUENCE [LARGE SCALE GENOMIC DNA]</scope>
    <source>
        <strain evidence="2 3">CDC-H585-BH</strain>
    </source>
</reference>
<comment type="caution">
    <text evidence="2">The sequence shown here is derived from an EMBL/GenBank/DDBJ whole genome shotgun (WGS) entry which is preliminary data.</text>
</comment>
<keyword evidence="2" id="KW-0449">Lipoprotein</keyword>
<dbReference type="PATRIC" id="fig|1331206.3.peg.3011"/>
<dbReference type="InterPro" id="IPR005625">
    <property type="entry name" value="PepSY-ass_TM"/>
</dbReference>
<dbReference type="AlphaFoldDB" id="A0A158M144"/>
<protein>
    <submittedName>
        <fullName evidence="2">Putative lipoprotein</fullName>
    </submittedName>
</protein>
<dbReference type="PANTHER" id="PTHR34219">
    <property type="entry name" value="IRON-REGULATED INNER MEMBRANE PROTEIN-RELATED"/>
    <property type="match status" value="1"/>
</dbReference>
<evidence type="ECO:0000313" key="3">
    <source>
        <dbReference type="Proteomes" id="UP000026682"/>
    </source>
</evidence>
<name>A0A158M144_9BORD</name>
<keyword evidence="1" id="KW-0472">Membrane</keyword>
<dbReference type="Proteomes" id="UP000026682">
    <property type="component" value="Unassembled WGS sequence"/>
</dbReference>
<gene>
    <name evidence="2" type="ORF">L497_2103</name>
</gene>
<feature type="transmembrane region" description="Helical" evidence="1">
    <location>
        <begin position="23"/>
        <end position="43"/>
    </location>
</feature>
<evidence type="ECO:0000313" key="2">
    <source>
        <dbReference type="EMBL" id="KAK88304.1"/>
    </source>
</evidence>
<feature type="transmembrane region" description="Helical" evidence="1">
    <location>
        <begin position="63"/>
        <end position="81"/>
    </location>
</feature>
<keyword evidence="1" id="KW-0812">Transmembrane</keyword>
<accession>A0A158M144</accession>
<dbReference type="PANTHER" id="PTHR34219:SF1">
    <property type="entry name" value="PEPSY DOMAIN-CONTAINING PROTEIN"/>
    <property type="match status" value="1"/>
</dbReference>
<keyword evidence="1" id="KW-1133">Transmembrane helix</keyword>
<dbReference type="PROSITE" id="PS51257">
    <property type="entry name" value="PROKAR_LIPOPROTEIN"/>
    <property type="match status" value="1"/>
</dbReference>
<dbReference type="EMBL" id="JFZZ01000121">
    <property type="protein sequence ID" value="KAK88304.1"/>
    <property type="molecule type" value="Genomic_DNA"/>
</dbReference>